<feature type="transmembrane region" description="Helical" evidence="6">
    <location>
        <begin position="243"/>
        <end position="261"/>
    </location>
</feature>
<keyword evidence="3 6" id="KW-0812">Transmembrane</keyword>
<keyword evidence="5 6" id="KW-0472">Membrane</keyword>
<sequence>MLSSLIIALREGLEAALIVGILIAYLGKSGKSELVSYIWGGVALAVAASAGLGALLSFTSAELSPAGQELFAGTTSAIAVAIVTWMVFWMKRTARSLRSDLSSKVDTAILSGPLALAGAAFFAVIREGLETSLFLYSNLKTLSNPLSSAIGLIIGFTVAIALGYLIYKSSIHLNLSKFFTYTGIALIIVAAGVLSYGVHEFQEFGLLPAPDAFAWDVTSVITKDSLLGGVLTGTIGFDTTTSWLQLGLYSLYLAIVLTAYLSKDRVKALVKA</sequence>
<dbReference type="PANTHER" id="PTHR31632:SF2">
    <property type="entry name" value="PLASMA MEMBRANE IRON PERMEASE"/>
    <property type="match status" value="1"/>
</dbReference>
<keyword evidence="4 6" id="KW-1133">Transmembrane helix</keyword>
<feature type="transmembrane region" description="Helical" evidence="6">
    <location>
        <begin position="178"/>
        <end position="198"/>
    </location>
</feature>
<evidence type="ECO:0000313" key="7">
    <source>
        <dbReference type="EMBL" id="CAB4702313.1"/>
    </source>
</evidence>
<evidence type="ECO:0000256" key="6">
    <source>
        <dbReference type="SAM" id="Phobius"/>
    </source>
</evidence>
<evidence type="ECO:0000256" key="4">
    <source>
        <dbReference type="ARBA" id="ARBA00022989"/>
    </source>
</evidence>
<evidence type="ECO:0000256" key="2">
    <source>
        <dbReference type="ARBA" id="ARBA00008333"/>
    </source>
</evidence>
<protein>
    <submittedName>
        <fullName evidence="8">Unannotated protein</fullName>
    </submittedName>
</protein>
<dbReference type="InterPro" id="IPR004923">
    <property type="entry name" value="FTR1/Fip1/EfeU"/>
</dbReference>
<name>A0A6J6XV62_9ZZZZ</name>
<proteinExistence type="inferred from homology"/>
<dbReference type="GO" id="GO:0033573">
    <property type="term" value="C:high-affinity iron permease complex"/>
    <property type="evidence" value="ECO:0007669"/>
    <property type="project" value="InterPro"/>
</dbReference>
<feature type="transmembrane region" description="Helical" evidence="6">
    <location>
        <begin position="146"/>
        <end position="166"/>
    </location>
</feature>
<comment type="subcellular location">
    <subcellularLocation>
        <location evidence="1">Membrane</location>
        <topology evidence="1">Multi-pass membrane protein</topology>
    </subcellularLocation>
</comment>
<evidence type="ECO:0000256" key="5">
    <source>
        <dbReference type="ARBA" id="ARBA00023136"/>
    </source>
</evidence>
<evidence type="ECO:0000313" key="8">
    <source>
        <dbReference type="EMBL" id="CAB4801261.1"/>
    </source>
</evidence>
<organism evidence="8">
    <name type="scientific">freshwater metagenome</name>
    <dbReference type="NCBI Taxonomy" id="449393"/>
    <lineage>
        <taxon>unclassified sequences</taxon>
        <taxon>metagenomes</taxon>
        <taxon>ecological metagenomes</taxon>
    </lineage>
</organism>
<feature type="transmembrane region" description="Helical" evidence="6">
    <location>
        <begin position="34"/>
        <end position="58"/>
    </location>
</feature>
<gene>
    <name evidence="7" type="ORF">UFOPK2655_00214</name>
    <name evidence="8" type="ORF">UFOPK3077_00549</name>
    <name evidence="9" type="ORF">UFOPK3667_00768</name>
    <name evidence="10" type="ORF">UFOPK3903_00499</name>
    <name evidence="11" type="ORF">UFOPK4444_00481</name>
</gene>
<dbReference type="EMBL" id="CAFBOD010000004">
    <property type="protein sequence ID" value="CAB4971790.1"/>
    <property type="molecule type" value="Genomic_DNA"/>
</dbReference>
<dbReference type="NCBIfam" id="NF041756">
    <property type="entry name" value="EfeU"/>
    <property type="match status" value="1"/>
</dbReference>
<evidence type="ECO:0000256" key="1">
    <source>
        <dbReference type="ARBA" id="ARBA00004141"/>
    </source>
</evidence>
<accession>A0A6J6XV62</accession>
<evidence type="ECO:0000313" key="10">
    <source>
        <dbReference type="EMBL" id="CAB4971790.1"/>
    </source>
</evidence>
<evidence type="ECO:0000313" key="11">
    <source>
        <dbReference type="EMBL" id="CAB5148007.1"/>
    </source>
</evidence>
<comment type="similarity">
    <text evidence="2">Belongs to the oxidase-dependent Fe transporter (OFeT) (TC 9.A.10.1) family.</text>
</comment>
<feature type="transmembrane region" description="Helical" evidence="6">
    <location>
        <begin position="6"/>
        <end position="27"/>
    </location>
</feature>
<dbReference type="EMBL" id="CAFBRZ010000019">
    <property type="protein sequence ID" value="CAB5148007.1"/>
    <property type="molecule type" value="Genomic_DNA"/>
</dbReference>
<dbReference type="GO" id="GO:0015093">
    <property type="term" value="F:ferrous iron transmembrane transporter activity"/>
    <property type="evidence" value="ECO:0007669"/>
    <property type="project" value="TreeGrafter"/>
</dbReference>
<feature type="transmembrane region" description="Helical" evidence="6">
    <location>
        <begin position="108"/>
        <end position="126"/>
    </location>
</feature>
<reference evidence="8" key="1">
    <citation type="submission" date="2020-05" db="EMBL/GenBank/DDBJ databases">
        <authorList>
            <person name="Chiriac C."/>
            <person name="Salcher M."/>
            <person name="Ghai R."/>
            <person name="Kavagutti S V."/>
        </authorList>
    </citation>
    <scope>NUCLEOTIDE SEQUENCE</scope>
</reference>
<evidence type="ECO:0000313" key="9">
    <source>
        <dbReference type="EMBL" id="CAB4922255.1"/>
    </source>
</evidence>
<dbReference type="EMBL" id="CAFBMU010000006">
    <property type="protein sequence ID" value="CAB4922255.1"/>
    <property type="molecule type" value="Genomic_DNA"/>
</dbReference>
<dbReference type="AlphaFoldDB" id="A0A6J6XV62"/>
<dbReference type="EMBL" id="CAEZYE010000006">
    <property type="protein sequence ID" value="CAB4702313.1"/>
    <property type="molecule type" value="Genomic_DNA"/>
</dbReference>
<dbReference type="Pfam" id="PF03239">
    <property type="entry name" value="FTR1"/>
    <property type="match status" value="1"/>
</dbReference>
<feature type="transmembrane region" description="Helical" evidence="6">
    <location>
        <begin position="70"/>
        <end position="88"/>
    </location>
</feature>
<evidence type="ECO:0000256" key="3">
    <source>
        <dbReference type="ARBA" id="ARBA00022692"/>
    </source>
</evidence>
<dbReference type="PANTHER" id="PTHR31632">
    <property type="entry name" value="IRON TRANSPORTER FTH1"/>
    <property type="match status" value="1"/>
</dbReference>
<dbReference type="EMBL" id="CAFAAS010000004">
    <property type="protein sequence ID" value="CAB4801261.1"/>
    <property type="molecule type" value="Genomic_DNA"/>
</dbReference>